<gene>
    <name evidence="3" type="ORF">Fuma_03319</name>
</gene>
<keyword evidence="1" id="KW-0472">Membrane</keyword>
<evidence type="ECO:0000313" key="3">
    <source>
        <dbReference type="EMBL" id="APZ93701.1"/>
    </source>
</evidence>
<proteinExistence type="predicted"/>
<dbReference type="Proteomes" id="UP000187735">
    <property type="component" value="Chromosome"/>
</dbReference>
<feature type="transmembrane region" description="Helical" evidence="1">
    <location>
        <begin position="84"/>
        <end position="102"/>
    </location>
</feature>
<dbReference type="InterPro" id="IPR059113">
    <property type="entry name" value="Znf_ribbon"/>
</dbReference>
<keyword evidence="4" id="KW-1185">Reference proteome</keyword>
<sequence length="103" mass="11543">MPFHDRDSQTFHCPHCDAVVKVGARVCRSCGATDDCGWNSDGGWNDDADFDTDADDDFDYDDFVAREFPEHADPAALKNANRPWLPIVVLALIVTLLFSMFVF</sequence>
<accession>A0A1P8WI25</accession>
<feature type="domain" description="Putative zinc-ribbon" evidence="2">
    <location>
        <begin position="10"/>
        <end position="32"/>
    </location>
</feature>
<evidence type="ECO:0000259" key="2">
    <source>
        <dbReference type="Pfam" id="PF13248"/>
    </source>
</evidence>
<dbReference type="Pfam" id="PF13248">
    <property type="entry name" value="Zn_ribbon_3"/>
    <property type="match status" value="1"/>
</dbReference>
<evidence type="ECO:0000313" key="4">
    <source>
        <dbReference type="Proteomes" id="UP000187735"/>
    </source>
</evidence>
<name>A0A1P8WI25_9PLAN</name>
<dbReference type="RefSeq" id="WP_077025128.1">
    <property type="nucleotide sequence ID" value="NZ_CP017641.1"/>
</dbReference>
<dbReference type="EMBL" id="CP017641">
    <property type="protein sequence ID" value="APZ93701.1"/>
    <property type="molecule type" value="Genomic_DNA"/>
</dbReference>
<organism evidence="3 4">
    <name type="scientific">Fuerstiella marisgermanici</name>
    <dbReference type="NCBI Taxonomy" id="1891926"/>
    <lineage>
        <taxon>Bacteria</taxon>
        <taxon>Pseudomonadati</taxon>
        <taxon>Planctomycetota</taxon>
        <taxon>Planctomycetia</taxon>
        <taxon>Planctomycetales</taxon>
        <taxon>Planctomycetaceae</taxon>
        <taxon>Fuerstiella</taxon>
    </lineage>
</organism>
<protein>
    <recommendedName>
        <fullName evidence="2">Putative zinc-ribbon domain-containing protein</fullName>
    </recommendedName>
</protein>
<keyword evidence="1" id="KW-0812">Transmembrane</keyword>
<reference evidence="3 4" key="1">
    <citation type="journal article" date="2016" name="Front. Microbiol.">
        <title>Fuerstia marisgermanicae gen. nov., sp. nov., an Unusual Member of the Phylum Planctomycetes from the German Wadden Sea.</title>
        <authorList>
            <person name="Kohn T."/>
            <person name="Heuer A."/>
            <person name="Jogler M."/>
            <person name="Vollmers J."/>
            <person name="Boedeker C."/>
            <person name="Bunk B."/>
            <person name="Rast P."/>
            <person name="Borchert D."/>
            <person name="Glockner I."/>
            <person name="Freese H.M."/>
            <person name="Klenk H.P."/>
            <person name="Overmann J."/>
            <person name="Kaster A.K."/>
            <person name="Rohde M."/>
            <person name="Wiegand S."/>
            <person name="Jogler C."/>
        </authorList>
    </citation>
    <scope>NUCLEOTIDE SEQUENCE [LARGE SCALE GENOMIC DNA]</scope>
    <source>
        <strain evidence="3 4">NH11</strain>
    </source>
</reference>
<evidence type="ECO:0000256" key="1">
    <source>
        <dbReference type="SAM" id="Phobius"/>
    </source>
</evidence>
<dbReference type="AlphaFoldDB" id="A0A1P8WI25"/>
<keyword evidence="1" id="KW-1133">Transmembrane helix</keyword>
<dbReference type="STRING" id="1891926.Fuma_03319"/>
<dbReference type="KEGG" id="fmr:Fuma_03319"/>
<dbReference type="OrthoDB" id="290101at2"/>